<evidence type="ECO:0000313" key="4">
    <source>
        <dbReference type="Proteomes" id="UP001552299"/>
    </source>
</evidence>
<dbReference type="Proteomes" id="UP001552299">
    <property type="component" value="Unassembled WGS sequence"/>
</dbReference>
<accession>A0ABD0U6H1</accession>
<dbReference type="AlphaFoldDB" id="A0ABD0U6H1"/>
<evidence type="ECO:0000256" key="1">
    <source>
        <dbReference type="SAM" id="MobiDB-lite"/>
    </source>
</evidence>
<sequence>MIWWSVTVVAASDGGLWQWMTVVAAGGSGRRWQWSAVVAAGEDDGGGRWLPAVEVAGHVIRISWKKANGDDEEVNLLESILWTQFARINTMDEKGKFKPILKENLLVMISLLKNIMPQAIDGLKTKVLLMRKSVESRRLRPLHVVVSFLFALIVGEHTSSDHDCNLTVTFGNKIIRNSSFNRASAPANKIRTKHSSFRFFPHIKAPQPSSTPVVPDDSPNPTPSSIRRPLHSYDPNTIPPPPSFPSPAKLHNSQAQTQSLPHATASQTQPDPSILPHDRTPPLQSVAEHHNSCSNLFLPQPNTSRSIPLLIPPWT</sequence>
<proteinExistence type="predicted"/>
<reference evidence="3 4" key="1">
    <citation type="journal article" date="2024" name="Plant Biotechnol. J.">
        <title>Dendrobium thyrsiflorum genome and its molecular insights into genes involved in important horticultural traits.</title>
        <authorList>
            <person name="Chen B."/>
            <person name="Wang J.Y."/>
            <person name="Zheng P.J."/>
            <person name="Li K.L."/>
            <person name="Liang Y.M."/>
            <person name="Chen X.F."/>
            <person name="Zhang C."/>
            <person name="Zhao X."/>
            <person name="He X."/>
            <person name="Zhang G.Q."/>
            <person name="Liu Z.J."/>
            <person name="Xu Q."/>
        </authorList>
    </citation>
    <scope>NUCLEOTIDE SEQUENCE [LARGE SCALE GENOMIC DNA]</scope>
    <source>
        <strain evidence="3">GZMU011</strain>
    </source>
</reference>
<evidence type="ECO:0000313" key="3">
    <source>
        <dbReference type="EMBL" id="KAL0907880.1"/>
    </source>
</evidence>
<feature type="compositionally biased region" description="Low complexity" evidence="1">
    <location>
        <begin position="206"/>
        <end position="225"/>
    </location>
</feature>
<evidence type="ECO:0000256" key="2">
    <source>
        <dbReference type="SAM" id="SignalP"/>
    </source>
</evidence>
<protein>
    <submittedName>
        <fullName evidence="3">Uncharacterized protein</fullName>
    </submittedName>
</protein>
<feature type="chain" id="PRO_5044814878" evidence="2">
    <location>
        <begin position="18"/>
        <end position="315"/>
    </location>
</feature>
<dbReference type="EMBL" id="JANQDX010000017">
    <property type="protein sequence ID" value="KAL0907880.1"/>
    <property type="molecule type" value="Genomic_DNA"/>
</dbReference>
<feature type="compositionally biased region" description="Polar residues" evidence="1">
    <location>
        <begin position="251"/>
        <end position="271"/>
    </location>
</feature>
<feature type="signal peptide" evidence="2">
    <location>
        <begin position="1"/>
        <end position="17"/>
    </location>
</feature>
<name>A0ABD0U6H1_DENTH</name>
<feature type="region of interest" description="Disordered" evidence="1">
    <location>
        <begin position="202"/>
        <end position="315"/>
    </location>
</feature>
<comment type="caution">
    <text evidence="3">The sequence shown here is derived from an EMBL/GenBank/DDBJ whole genome shotgun (WGS) entry which is preliminary data.</text>
</comment>
<keyword evidence="2" id="KW-0732">Signal</keyword>
<organism evidence="3 4">
    <name type="scientific">Dendrobium thyrsiflorum</name>
    <name type="common">Pinecone-like raceme dendrobium</name>
    <name type="synonym">Orchid</name>
    <dbReference type="NCBI Taxonomy" id="117978"/>
    <lineage>
        <taxon>Eukaryota</taxon>
        <taxon>Viridiplantae</taxon>
        <taxon>Streptophyta</taxon>
        <taxon>Embryophyta</taxon>
        <taxon>Tracheophyta</taxon>
        <taxon>Spermatophyta</taxon>
        <taxon>Magnoliopsida</taxon>
        <taxon>Liliopsida</taxon>
        <taxon>Asparagales</taxon>
        <taxon>Orchidaceae</taxon>
        <taxon>Epidendroideae</taxon>
        <taxon>Malaxideae</taxon>
        <taxon>Dendrobiinae</taxon>
        <taxon>Dendrobium</taxon>
    </lineage>
</organism>
<gene>
    <name evidence="3" type="ORF">M5K25_022331</name>
</gene>
<feature type="compositionally biased region" description="Polar residues" evidence="1">
    <location>
        <begin position="292"/>
        <end position="306"/>
    </location>
</feature>
<keyword evidence="4" id="KW-1185">Reference proteome</keyword>